<keyword evidence="10" id="KW-0175">Coiled coil</keyword>
<evidence type="ECO:0000313" key="13">
    <source>
        <dbReference type="EMBL" id="BCI66049.1"/>
    </source>
</evidence>
<dbReference type="FunFam" id="3.30.1360.40:FF:000002">
    <property type="entry name" value="DNA gyrase subunit A"/>
    <property type="match status" value="1"/>
</dbReference>
<protein>
    <recommendedName>
        <fullName evidence="8">DNA gyrase subunit A</fullName>
        <ecNumber evidence="8">5.6.2.2</ecNumber>
    </recommendedName>
</protein>
<feature type="region of interest" description="Disordered" evidence="11">
    <location>
        <begin position="885"/>
        <end position="907"/>
    </location>
</feature>
<evidence type="ECO:0000256" key="1">
    <source>
        <dbReference type="ARBA" id="ARBA00000185"/>
    </source>
</evidence>
<evidence type="ECO:0000256" key="11">
    <source>
        <dbReference type="SAM" id="MobiDB-lite"/>
    </source>
</evidence>
<accession>A0A6S6PFI5</accession>
<proteinExistence type="inferred from homology"/>
<feature type="domain" description="Topo IIA-type catalytic" evidence="12">
    <location>
        <begin position="18"/>
        <end position="511"/>
    </location>
</feature>
<dbReference type="FunFam" id="1.10.268.10:FF:000001">
    <property type="entry name" value="DNA gyrase subunit A"/>
    <property type="match status" value="1"/>
</dbReference>
<comment type="function">
    <text evidence="8">A type II topoisomerase that negatively supercoils closed circular double-stranded (ds) DNA in an ATP-dependent manner to modulate DNA topology and maintain chromosomes in an underwound state. Negative supercoiling favors strand separation, and DNA replication, transcription, recombination and repair, all of which involve strand separation. Also able to catalyze the interconversion of other topological isomers of dsDNA rings, including catenanes and knotted rings. Type II topoisomerases break and join 2 DNA strands simultaneously in an ATP-dependent manner.</text>
</comment>
<evidence type="ECO:0000256" key="4">
    <source>
        <dbReference type="ARBA" id="ARBA00022840"/>
    </source>
</evidence>
<dbReference type="EC" id="5.6.2.2" evidence="8"/>
<dbReference type="PROSITE" id="PS52040">
    <property type="entry name" value="TOPO_IIA"/>
    <property type="match status" value="1"/>
</dbReference>
<evidence type="ECO:0000313" key="14">
    <source>
        <dbReference type="Proteomes" id="UP000515220"/>
    </source>
</evidence>
<dbReference type="AlphaFoldDB" id="A0A6S6PFI5"/>
<dbReference type="GO" id="GO:0005737">
    <property type="term" value="C:cytoplasm"/>
    <property type="evidence" value="ECO:0007669"/>
    <property type="project" value="UniProtKB-SubCell"/>
</dbReference>
<dbReference type="InterPro" id="IPR006691">
    <property type="entry name" value="GyrA/parC_rep"/>
</dbReference>
<dbReference type="GO" id="GO:0034335">
    <property type="term" value="F:DNA negative supercoiling activity"/>
    <property type="evidence" value="ECO:0007669"/>
    <property type="project" value="UniProtKB-ARBA"/>
</dbReference>
<comment type="subunit">
    <text evidence="8">Heterotetramer, composed of two GyrA and two GyrB chains. In the heterotetramer, GyrA contains the active site tyrosine that forms a transient covalent intermediate with DNA, while GyrB binds cofactors and catalyzes ATP hydrolysis.</text>
</comment>
<feature type="compositionally biased region" description="Acidic residues" evidence="11">
    <location>
        <begin position="885"/>
        <end position="898"/>
    </location>
</feature>
<organism evidence="13 14">
    <name type="scientific">Acetobacter aceti</name>
    <dbReference type="NCBI Taxonomy" id="435"/>
    <lineage>
        <taxon>Bacteria</taxon>
        <taxon>Pseudomonadati</taxon>
        <taxon>Pseudomonadota</taxon>
        <taxon>Alphaproteobacteria</taxon>
        <taxon>Acetobacterales</taxon>
        <taxon>Acetobacteraceae</taxon>
        <taxon>Acetobacter</taxon>
        <taxon>Acetobacter subgen. Acetobacter</taxon>
    </lineage>
</organism>
<comment type="catalytic activity">
    <reaction evidence="1 8 9">
        <text>ATP-dependent breakage, passage and rejoining of double-stranded DNA.</text>
        <dbReference type="EC" id="5.6.2.2"/>
    </reaction>
</comment>
<keyword evidence="5 8" id="KW-0799">Topoisomerase</keyword>
<dbReference type="Pfam" id="PF03989">
    <property type="entry name" value="DNA_gyraseA_C"/>
    <property type="match status" value="6"/>
</dbReference>
<dbReference type="InterPro" id="IPR002205">
    <property type="entry name" value="Topo_IIA_dom_A"/>
</dbReference>
<dbReference type="GO" id="GO:0003677">
    <property type="term" value="F:DNA binding"/>
    <property type="evidence" value="ECO:0007669"/>
    <property type="project" value="UniProtKB-UniRule"/>
</dbReference>
<evidence type="ECO:0000256" key="8">
    <source>
        <dbReference type="HAMAP-Rule" id="MF_01897"/>
    </source>
</evidence>
<comment type="similarity">
    <text evidence="2 8">Belongs to the type II topoisomerase GyrA/ParC subunit family.</text>
</comment>
<dbReference type="Proteomes" id="UP000515220">
    <property type="component" value="Chromosome"/>
</dbReference>
<feature type="active site" description="O-(5'-phospho-DNA)-tyrosine intermediate" evidence="8 9">
    <location>
        <position position="106"/>
    </location>
</feature>
<evidence type="ECO:0000256" key="5">
    <source>
        <dbReference type="ARBA" id="ARBA00023029"/>
    </source>
</evidence>
<reference evidence="13 14" key="1">
    <citation type="submission" date="2020-07" db="EMBL/GenBank/DDBJ databases">
        <title>Complete Genome Sequence of an acetic acid bacterium, Acetobacter aceti JCM20276.</title>
        <authorList>
            <person name="Hirose Y."/>
            <person name="Mihara H."/>
        </authorList>
    </citation>
    <scope>NUCLEOTIDE SEQUENCE [LARGE SCALE GENOMIC DNA]</scope>
    <source>
        <strain evidence="13 14">JCM20276</strain>
    </source>
</reference>
<dbReference type="CDD" id="cd00187">
    <property type="entry name" value="TOP4c"/>
    <property type="match status" value="1"/>
</dbReference>
<gene>
    <name evidence="8 13" type="primary">gyrA</name>
    <name evidence="13" type="ORF">AAJCM20276_06730</name>
</gene>
<dbReference type="FunFam" id="3.90.199.10:FF:000001">
    <property type="entry name" value="DNA gyrase subunit A"/>
    <property type="match status" value="1"/>
</dbReference>
<keyword evidence="8" id="KW-0963">Cytoplasm</keyword>
<comment type="miscellaneous">
    <text evidence="8">Few gyrases are as efficient as E.coli at forming negative supercoils. Not all organisms have 2 type II topoisomerases; in organisms with a single type II topoisomerase this enzyme also has to decatenate newly replicated chromosomes.</text>
</comment>
<dbReference type="InterPro" id="IPR035516">
    <property type="entry name" value="Gyrase/topoIV_suA_C"/>
</dbReference>
<keyword evidence="7 8" id="KW-0413">Isomerase</keyword>
<dbReference type="InterPro" id="IPR013758">
    <property type="entry name" value="Topo_IIA_A/C_ab"/>
</dbReference>
<feature type="short sequence motif" description="GyrA-box" evidence="8">
    <location>
        <begin position="538"/>
        <end position="544"/>
    </location>
</feature>
<evidence type="ECO:0000256" key="7">
    <source>
        <dbReference type="ARBA" id="ARBA00023235"/>
    </source>
</evidence>
<dbReference type="SMART" id="SM00434">
    <property type="entry name" value="TOP4c"/>
    <property type="match status" value="1"/>
</dbReference>
<dbReference type="Gene3D" id="1.10.268.10">
    <property type="entry name" value="Topoisomerase, domain 3"/>
    <property type="match status" value="1"/>
</dbReference>
<comment type="subcellular location">
    <subcellularLocation>
        <location evidence="8">Cytoplasm</location>
    </subcellularLocation>
</comment>
<evidence type="ECO:0000256" key="6">
    <source>
        <dbReference type="ARBA" id="ARBA00023125"/>
    </source>
</evidence>
<dbReference type="Pfam" id="PF00521">
    <property type="entry name" value="DNA_topoisoIV"/>
    <property type="match status" value="1"/>
</dbReference>
<keyword evidence="6 8" id="KW-0238">DNA-binding</keyword>
<dbReference type="InterPro" id="IPR013760">
    <property type="entry name" value="Topo_IIA-like_dom_sf"/>
</dbReference>
<evidence type="ECO:0000256" key="3">
    <source>
        <dbReference type="ARBA" id="ARBA00022741"/>
    </source>
</evidence>
<evidence type="ECO:0000259" key="12">
    <source>
        <dbReference type="PROSITE" id="PS52040"/>
    </source>
</evidence>
<name>A0A6S6PFI5_ACEAC</name>
<keyword evidence="4 8" id="KW-0067">ATP-binding</keyword>
<dbReference type="EMBL" id="AP023326">
    <property type="protein sequence ID" value="BCI66049.1"/>
    <property type="molecule type" value="Genomic_DNA"/>
</dbReference>
<dbReference type="NCBIfam" id="NF004043">
    <property type="entry name" value="PRK05560.1"/>
    <property type="match status" value="1"/>
</dbReference>
<dbReference type="InterPro" id="IPR005743">
    <property type="entry name" value="GyrA"/>
</dbReference>
<dbReference type="GO" id="GO:0006261">
    <property type="term" value="P:DNA-templated DNA replication"/>
    <property type="evidence" value="ECO:0007669"/>
    <property type="project" value="UniProtKB-UniRule"/>
</dbReference>
<evidence type="ECO:0000256" key="2">
    <source>
        <dbReference type="ARBA" id="ARBA00008263"/>
    </source>
</evidence>
<dbReference type="HAMAP" id="MF_01897">
    <property type="entry name" value="GyrA"/>
    <property type="match status" value="1"/>
</dbReference>
<dbReference type="Gene3D" id="3.90.199.10">
    <property type="entry name" value="Topoisomerase II, domain 5"/>
    <property type="match status" value="1"/>
</dbReference>
<dbReference type="GO" id="GO:0005694">
    <property type="term" value="C:chromosome"/>
    <property type="evidence" value="ECO:0007669"/>
    <property type="project" value="InterPro"/>
</dbReference>
<dbReference type="SUPFAM" id="SSF101904">
    <property type="entry name" value="GyrA/ParC C-terminal domain-like"/>
    <property type="match status" value="1"/>
</dbReference>
<dbReference type="Gene3D" id="3.30.1360.40">
    <property type="match status" value="1"/>
</dbReference>
<dbReference type="InterPro" id="IPR013757">
    <property type="entry name" value="Topo_IIA_A_a_sf"/>
</dbReference>
<dbReference type="NCBIfam" id="TIGR01063">
    <property type="entry name" value="gyrA"/>
    <property type="match status" value="1"/>
</dbReference>
<feature type="coiled-coil region" evidence="10">
    <location>
        <begin position="731"/>
        <end position="758"/>
    </location>
</feature>
<dbReference type="NCBIfam" id="NF004044">
    <property type="entry name" value="PRK05561.1"/>
    <property type="match status" value="1"/>
</dbReference>
<evidence type="ECO:0000256" key="10">
    <source>
        <dbReference type="SAM" id="Coils"/>
    </source>
</evidence>
<dbReference type="GO" id="GO:0006265">
    <property type="term" value="P:DNA topological change"/>
    <property type="evidence" value="ECO:0007669"/>
    <property type="project" value="UniProtKB-UniRule"/>
</dbReference>
<dbReference type="SUPFAM" id="SSF56719">
    <property type="entry name" value="Type II DNA topoisomerase"/>
    <property type="match status" value="1"/>
</dbReference>
<dbReference type="InterPro" id="IPR050220">
    <property type="entry name" value="Type_II_DNA_Topoisomerases"/>
</dbReference>
<dbReference type="PANTHER" id="PTHR43493">
    <property type="entry name" value="DNA GYRASE/TOPOISOMERASE SUBUNIT A"/>
    <property type="match status" value="1"/>
</dbReference>
<dbReference type="PANTHER" id="PTHR43493:SF5">
    <property type="entry name" value="DNA GYRASE SUBUNIT A, CHLOROPLASTIC_MITOCHONDRIAL"/>
    <property type="match status" value="1"/>
</dbReference>
<dbReference type="GO" id="GO:0005524">
    <property type="term" value="F:ATP binding"/>
    <property type="evidence" value="ECO:0007669"/>
    <property type="project" value="UniProtKB-UniRule"/>
</dbReference>
<keyword evidence="3 8" id="KW-0547">Nucleotide-binding</keyword>
<evidence type="ECO:0000256" key="9">
    <source>
        <dbReference type="PROSITE-ProRule" id="PRU01384"/>
    </source>
</evidence>
<dbReference type="Gene3D" id="2.120.10.90">
    <property type="entry name" value="DNA gyrase/topoisomerase IV, subunit A, C-terminal"/>
    <property type="match status" value="1"/>
</dbReference>
<dbReference type="GO" id="GO:0009330">
    <property type="term" value="C:DNA topoisomerase type II (double strand cut, ATP-hydrolyzing) complex"/>
    <property type="evidence" value="ECO:0007669"/>
    <property type="project" value="TreeGrafter"/>
</dbReference>
<sequence>MRSSYLAYAMSVIVSRALPDVRDGLKPVHRRILYAMRESGFTADKPYRKSARAVGDVMGKYHPHGDSSIYDAMVRMAQHWSMRVKLIDGQGNFGSVDGDSPAAMRYTEARLAKSASFLLDDIDRDTVDFQPNYDESENEPTVLPASFPNLLVNGATGIAVGMATNIPTHNPGEVIDATLAMIANPDITLEELMEIIPGPDFPTGGIILGRAGIRSAFATGRGSVVVRAKADFEEIRKDRKAIIITEIPYQVNKATLQEKIAELVRDKTSDRHIEGISDIRDESDRSGMRVVIELKRDATPEVVLNQLYRFTQLQSSFGVNMLALNGGQPQLMGLREVLSAFIAFREEVIMRRARFDLNKARDRGHILVGLVIAVANIDEVIRIIRAAPDAVTAREQLMAAEWNAADVEPLLALIHDEGNVVVDGKVRLTEAQARGILELRLQRLTGLEREKIQNELSEVAVKINELLEIIGSHIRRMEVMREELLLARAEIATPRATEIADYAGDQDDESLIEPGLMVVTITRDGFIKRTPLEVFRAQNRGGRGRTAAGRRGDDIVVRSFNAHTHQWVLFFSSGGKAYREKVWRLPEASPTAKGRALVNLLPDLGGDEITAVLPLPQDEELWEALHLVFATASGGVRRNRLSDFQNIRSSGLIAMKLDEGDRLIGVATCREGQDVFLATRKARCIRFQITDETLRVFAGRGSTGVRGIRLAEGDEVISLCVLNHVEATVEERQLYLRAANAKRRAENATDEADAEEAGVEAEEAVLAEDSALSSERFTELEAAEEILLTVSDGGFGRRSSAYDYRVSGRGGQGIANMTFSSNKRGSEVVATLPVLPGIDVMLVTDAGRLIRVPVDQVRVMSRQASGVTLLRLDGTEAVTSVFPVLEDDSSDGDDDAGADGESASNEG</sequence>